<dbReference type="GO" id="GO:0004843">
    <property type="term" value="F:cysteine-type deubiquitinase activity"/>
    <property type="evidence" value="ECO:0007669"/>
    <property type="project" value="UniProtKB-EC"/>
</dbReference>
<feature type="region of interest" description="Disordered" evidence="8">
    <location>
        <begin position="137"/>
        <end position="160"/>
    </location>
</feature>
<sequence length="449" mass="50032">MANLAHDLFEHAAPEPEAPAPKLDRRVKLYSWDSVAVQLLEPYGESALDTLSLQQLWKAASEGNKKAAYHSHLCADKTTDMWHVGAGVSLTAAALQAAIKNLESDNMRRLLREELYNKIMTEVAELKPILDKLNIGKGSQKQDTSAGSMREAKRQKTGTSTVHAYTEEEVVAAARKFHEWLGREKSALRGALFVLSGNNSYYTAHAAEFVARVHAAGYRSHGSFRLDLSLASTMALPVGLANLGASCFINASVQGLMAIPALREAIAAGTSDMELALRAVLRKLESRQARIVPRELTNVYYHGRQEDAGEFLVLLLAECPALHPCLRGLEVPLLRCRHCGCERTSQPEEFLSLQISVQEEGPMRSVQEAMTHYLQRTQIRQDFTDWSCENAECIGAQRALDEPLAFYIIPEWPQVLQLLLQRWTLHDVVGHKVHCNDVLDISGNRYRLQ</sequence>
<keyword evidence="7" id="KW-0788">Thiol protease</keyword>
<gene>
    <name evidence="10" type="primary">UBP25</name>
    <name evidence="10" type="ORF">SNEC2469_LOCUS23969</name>
</gene>
<evidence type="ECO:0000313" key="10">
    <source>
        <dbReference type="EMBL" id="CAE7809729.1"/>
    </source>
</evidence>
<evidence type="ECO:0000256" key="8">
    <source>
        <dbReference type="SAM" id="MobiDB-lite"/>
    </source>
</evidence>
<dbReference type="InterPro" id="IPR028889">
    <property type="entry name" value="USP"/>
</dbReference>
<dbReference type="Pfam" id="PF00443">
    <property type="entry name" value="UCH"/>
    <property type="match status" value="1"/>
</dbReference>
<evidence type="ECO:0000259" key="9">
    <source>
        <dbReference type="PROSITE" id="PS50235"/>
    </source>
</evidence>
<feature type="domain" description="USP" evidence="9">
    <location>
        <begin position="238"/>
        <end position="449"/>
    </location>
</feature>
<name>A0A812Z454_9DINO</name>
<keyword evidence="5" id="KW-0833">Ubl conjugation pathway</keyword>
<evidence type="ECO:0000256" key="5">
    <source>
        <dbReference type="ARBA" id="ARBA00022786"/>
    </source>
</evidence>
<dbReference type="AlphaFoldDB" id="A0A812Z454"/>
<dbReference type="InterPro" id="IPR018200">
    <property type="entry name" value="USP_CS"/>
</dbReference>
<evidence type="ECO:0000256" key="3">
    <source>
        <dbReference type="ARBA" id="ARBA00012759"/>
    </source>
</evidence>
<reference evidence="10" key="1">
    <citation type="submission" date="2021-02" db="EMBL/GenBank/DDBJ databases">
        <authorList>
            <person name="Dougan E. K."/>
            <person name="Rhodes N."/>
            <person name="Thang M."/>
            <person name="Chan C."/>
        </authorList>
    </citation>
    <scope>NUCLEOTIDE SEQUENCE</scope>
</reference>
<evidence type="ECO:0000256" key="2">
    <source>
        <dbReference type="ARBA" id="ARBA00009085"/>
    </source>
</evidence>
<dbReference type="PROSITE" id="PS50235">
    <property type="entry name" value="USP_3"/>
    <property type="match status" value="1"/>
</dbReference>
<dbReference type="PROSITE" id="PS00972">
    <property type="entry name" value="USP_1"/>
    <property type="match status" value="1"/>
</dbReference>
<comment type="similarity">
    <text evidence="2">Belongs to the peptidase C19 family.</text>
</comment>
<dbReference type="GO" id="GO:0005634">
    <property type="term" value="C:nucleus"/>
    <property type="evidence" value="ECO:0007669"/>
    <property type="project" value="TreeGrafter"/>
</dbReference>
<dbReference type="OrthoDB" id="447216at2759"/>
<feature type="compositionally biased region" description="Polar residues" evidence="8">
    <location>
        <begin position="137"/>
        <end position="147"/>
    </location>
</feature>
<feature type="non-terminal residue" evidence="10">
    <location>
        <position position="449"/>
    </location>
</feature>
<dbReference type="InterPro" id="IPR050164">
    <property type="entry name" value="Peptidase_C19"/>
</dbReference>
<accession>A0A812Z454</accession>
<evidence type="ECO:0000256" key="4">
    <source>
        <dbReference type="ARBA" id="ARBA00022670"/>
    </source>
</evidence>
<dbReference type="Gene3D" id="3.90.70.10">
    <property type="entry name" value="Cysteine proteinases"/>
    <property type="match status" value="1"/>
</dbReference>
<dbReference type="GO" id="GO:0006508">
    <property type="term" value="P:proteolysis"/>
    <property type="evidence" value="ECO:0007669"/>
    <property type="project" value="UniProtKB-KW"/>
</dbReference>
<evidence type="ECO:0000256" key="1">
    <source>
        <dbReference type="ARBA" id="ARBA00000707"/>
    </source>
</evidence>
<dbReference type="Proteomes" id="UP000601435">
    <property type="component" value="Unassembled WGS sequence"/>
</dbReference>
<keyword evidence="4" id="KW-0645">Protease</keyword>
<dbReference type="GO" id="GO:0016579">
    <property type="term" value="P:protein deubiquitination"/>
    <property type="evidence" value="ECO:0007669"/>
    <property type="project" value="InterPro"/>
</dbReference>
<dbReference type="SUPFAM" id="SSF54001">
    <property type="entry name" value="Cysteine proteinases"/>
    <property type="match status" value="1"/>
</dbReference>
<dbReference type="EMBL" id="CAJNJA010045457">
    <property type="protein sequence ID" value="CAE7809729.1"/>
    <property type="molecule type" value="Genomic_DNA"/>
</dbReference>
<protein>
    <recommendedName>
        <fullName evidence="3">ubiquitinyl hydrolase 1</fullName>
        <ecNumber evidence="3">3.4.19.12</ecNumber>
    </recommendedName>
</protein>
<dbReference type="PANTHER" id="PTHR24006">
    <property type="entry name" value="UBIQUITIN CARBOXYL-TERMINAL HYDROLASE"/>
    <property type="match status" value="1"/>
</dbReference>
<dbReference type="GO" id="GO:0005829">
    <property type="term" value="C:cytosol"/>
    <property type="evidence" value="ECO:0007669"/>
    <property type="project" value="TreeGrafter"/>
</dbReference>
<proteinExistence type="inferred from homology"/>
<comment type="caution">
    <text evidence="10">The sequence shown here is derived from an EMBL/GenBank/DDBJ whole genome shotgun (WGS) entry which is preliminary data.</text>
</comment>
<keyword evidence="6" id="KW-0378">Hydrolase</keyword>
<evidence type="ECO:0000256" key="7">
    <source>
        <dbReference type="ARBA" id="ARBA00022807"/>
    </source>
</evidence>
<evidence type="ECO:0000313" key="11">
    <source>
        <dbReference type="Proteomes" id="UP000601435"/>
    </source>
</evidence>
<dbReference type="PANTHER" id="PTHR24006:SF888">
    <property type="entry name" value="UBIQUITIN CARBOXYL-TERMINAL HYDROLASE 30"/>
    <property type="match status" value="1"/>
</dbReference>
<evidence type="ECO:0000256" key="6">
    <source>
        <dbReference type="ARBA" id="ARBA00022801"/>
    </source>
</evidence>
<organism evidence="10 11">
    <name type="scientific">Symbiodinium necroappetens</name>
    <dbReference type="NCBI Taxonomy" id="1628268"/>
    <lineage>
        <taxon>Eukaryota</taxon>
        <taxon>Sar</taxon>
        <taxon>Alveolata</taxon>
        <taxon>Dinophyceae</taxon>
        <taxon>Suessiales</taxon>
        <taxon>Symbiodiniaceae</taxon>
        <taxon>Symbiodinium</taxon>
    </lineage>
</organism>
<dbReference type="EC" id="3.4.19.12" evidence="3"/>
<dbReference type="InterPro" id="IPR001394">
    <property type="entry name" value="Peptidase_C19_UCH"/>
</dbReference>
<comment type="catalytic activity">
    <reaction evidence="1">
        <text>Thiol-dependent hydrolysis of ester, thioester, amide, peptide and isopeptide bonds formed by the C-terminal Gly of ubiquitin (a 76-residue protein attached to proteins as an intracellular targeting signal).</text>
        <dbReference type="EC" id="3.4.19.12"/>
    </reaction>
</comment>
<keyword evidence="11" id="KW-1185">Reference proteome</keyword>
<dbReference type="InterPro" id="IPR038765">
    <property type="entry name" value="Papain-like_cys_pep_sf"/>
</dbReference>